<protein>
    <submittedName>
        <fullName evidence="3">Uncharacterized protein</fullName>
    </submittedName>
</protein>
<keyword evidence="4" id="KW-1185">Reference proteome</keyword>
<dbReference type="Proteomes" id="UP001189429">
    <property type="component" value="Unassembled WGS sequence"/>
</dbReference>
<dbReference type="EMBL" id="CAUYUJ010001337">
    <property type="protein sequence ID" value="CAK0795444.1"/>
    <property type="molecule type" value="Genomic_DNA"/>
</dbReference>
<evidence type="ECO:0000256" key="1">
    <source>
        <dbReference type="PROSITE-ProRule" id="PRU00023"/>
    </source>
</evidence>
<dbReference type="InterPro" id="IPR036770">
    <property type="entry name" value="Ankyrin_rpt-contain_sf"/>
</dbReference>
<evidence type="ECO:0000313" key="4">
    <source>
        <dbReference type="Proteomes" id="UP001189429"/>
    </source>
</evidence>
<gene>
    <name evidence="3" type="ORF">PCOR1329_LOCUS5123</name>
</gene>
<sequence>PFWRPPTASPPSTPRSTPRVLDGPPPLRKARPGPLLRGLLHNSADEVAEVLGRDAQAATDMYLDGGSEPPLCAAVRLGCDERVFEVLLGHGLDVNATDARGRSPLALLGAESAPQLPRPCRPAGAGAAAQRLEGRRVRIAAALLRAGAEAEVPL</sequence>
<keyword evidence="1" id="KW-0040">ANK repeat</keyword>
<feature type="repeat" description="ANK" evidence="1">
    <location>
        <begin position="66"/>
        <end position="99"/>
    </location>
</feature>
<dbReference type="Gene3D" id="1.25.40.20">
    <property type="entry name" value="Ankyrin repeat-containing domain"/>
    <property type="match status" value="1"/>
</dbReference>
<feature type="non-terminal residue" evidence="3">
    <location>
        <position position="1"/>
    </location>
</feature>
<evidence type="ECO:0000313" key="3">
    <source>
        <dbReference type="EMBL" id="CAK0795444.1"/>
    </source>
</evidence>
<organism evidence="3 4">
    <name type="scientific">Prorocentrum cordatum</name>
    <dbReference type="NCBI Taxonomy" id="2364126"/>
    <lineage>
        <taxon>Eukaryota</taxon>
        <taxon>Sar</taxon>
        <taxon>Alveolata</taxon>
        <taxon>Dinophyceae</taxon>
        <taxon>Prorocentrales</taxon>
        <taxon>Prorocentraceae</taxon>
        <taxon>Prorocentrum</taxon>
    </lineage>
</organism>
<dbReference type="SUPFAM" id="SSF48403">
    <property type="entry name" value="Ankyrin repeat"/>
    <property type="match status" value="1"/>
</dbReference>
<dbReference type="InterPro" id="IPR002110">
    <property type="entry name" value="Ankyrin_rpt"/>
</dbReference>
<reference evidence="3" key="1">
    <citation type="submission" date="2023-10" db="EMBL/GenBank/DDBJ databases">
        <authorList>
            <person name="Chen Y."/>
            <person name="Shah S."/>
            <person name="Dougan E. K."/>
            <person name="Thang M."/>
            <person name="Chan C."/>
        </authorList>
    </citation>
    <scope>NUCLEOTIDE SEQUENCE [LARGE SCALE GENOMIC DNA]</scope>
</reference>
<feature type="region of interest" description="Disordered" evidence="2">
    <location>
        <begin position="1"/>
        <end position="35"/>
    </location>
</feature>
<comment type="caution">
    <text evidence="3">The sequence shown here is derived from an EMBL/GenBank/DDBJ whole genome shotgun (WGS) entry which is preliminary data.</text>
</comment>
<evidence type="ECO:0000256" key="2">
    <source>
        <dbReference type="SAM" id="MobiDB-lite"/>
    </source>
</evidence>
<proteinExistence type="predicted"/>
<dbReference type="PROSITE" id="PS50088">
    <property type="entry name" value="ANK_REPEAT"/>
    <property type="match status" value="1"/>
</dbReference>
<accession>A0ABN9PV24</accession>
<name>A0ABN9PV24_9DINO</name>